<organism evidence="7 9">
    <name type="scientific">Megasphaera hutchinsoni</name>
    <dbReference type="NCBI Taxonomy" id="1588748"/>
    <lineage>
        <taxon>Bacteria</taxon>
        <taxon>Bacillati</taxon>
        <taxon>Bacillota</taxon>
        <taxon>Negativicutes</taxon>
        <taxon>Veillonellales</taxon>
        <taxon>Veillonellaceae</taxon>
        <taxon>Megasphaera</taxon>
    </lineage>
</organism>
<dbReference type="Gene3D" id="3.10.290.10">
    <property type="entry name" value="RNA-binding S4 domain"/>
    <property type="match status" value="1"/>
</dbReference>
<dbReference type="InterPro" id="IPR000748">
    <property type="entry name" value="PsdUridine_synth_RsuA/RluB/E/F"/>
</dbReference>
<dbReference type="SUPFAM" id="SSF55120">
    <property type="entry name" value="Pseudouridine synthase"/>
    <property type="match status" value="1"/>
</dbReference>
<dbReference type="SMART" id="SM00363">
    <property type="entry name" value="S4"/>
    <property type="match status" value="1"/>
</dbReference>
<dbReference type="Proteomes" id="UP000242958">
    <property type="component" value="Unassembled WGS sequence"/>
</dbReference>
<dbReference type="PANTHER" id="PTHR47683">
    <property type="entry name" value="PSEUDOURIDINE SYNTHASE FAMILY PROTEIN-RELATED"/>
    <property type="match status" value="1"/>
</dbReference>
<dbReference type="InterPro" id="IPR036986">
    <property type="entry name" value="S4_RNA-bd_sf"/>
</dbReference>
<reference evidence="7" key="1">
    <citation type="submission" date="2016-01" db="EMBL/GenBank/DDBJ databases">
        <authorList>
            <person name="Oliw E.H."/>
        </authorList>
    </citation>
    <scope>NUCLEOTIDE SEQUENCE [LARGE SCALE GENOMIC DNA]</scope>
    <source>
        <strain evidence="7">KA00182</strain>
    </source>
</reference>
<dbReference type="Gene3D" id="3.30.70.580">
    <property type="entry name" value="Pseudouridine synthase I, catalytic domain, N-terminal subdomain"/>
    <property type="match status" value="1"/>
</dbReference>
<dbReference type="AlphaFoldDB" id="A0A134CLW1"/>
<dbReference type="EMBL" id="LSDT01000002">
    <property type="protein sequence ID" value="KXB93119.1"/>
    <property type="molecule type" value="Genomic_DNA"/>
</dbReference>
<dbReference type="GO" id="GO:0120159">
    <property type="term" value="F:rRNA pseudouridine synthase activity"/>
    <property type="evidence" value="ECO:0007669"/>
    <property type="project" value="UniProtKB-ARBA"/>
</dbReference>
<dbReference type="GO" id="GO:0000455">
    <property type="term" value="P:enzyme-directed rRNA pseudouridine synthesis"/>
    <property type="evidence" value="ECO:0007669"/>
    <property type="project" value="UniProtKB-ARBA"/>
</dbReference>
<name>A0A134CLW1_9FIRM</name>
<dbReference type="Gene3D" id="3.30.70.1560">
    <property type="entry name" value="Alpha-L RNA-binding motif"/>
    <property type="match status" value="1"/>
</dbReference>
<keyword evidence="9" id="KW-1185">Reference proteome</keyword>
<comment type="caution">
    <text evidence="7">The sequence shown here is derived from an EMBL/GenBank/DDBJ whole genome shotgun (WGS) entry which is preliminary data.</text>
</comment>
<dbReference type="CDD" id="cd00165">
    <property type="entry name" value="S4"/>
    <property type="match status" value="1"/>
</dbReference>
<dbReference type="InterPro" id="IPR020094">
    <property type="entry name" value="TruA/RsuA/RluB/E/F_N"/>
</dbReference>
<dbReference type="PROSITE" id="PS50889">
    <property type="entry name" value="S4"/>
    <property type="match status" value="1"/>
</dbReference>
<accession>A0A2J8B7H9</accession>
<dbReference type="Pfam" id="PF00849">
    <property type="entry name" value="PseudoU_synth_2"/>
    <property type="match status" value="1"/>
</dbReference>
<dbReference type="InterPro" id="IPR020103">
    <property type="entry name" value="PsdUridine_synth_cat_dom_sf"/>
</dbReference>
<dbReference type="InterPro" id="IPR050343">
    <property type="entry name" value="RsuA_PseudoU_synthase"/>
</dbReference>
<dbReference type="CDD" id="cd02553">
    <property type="entry name" value="PseudoU_synth_RsuA"/>
    <property type="match status" value="1"/>
</dbReference>
<dbReference type="InterPro" id="IPR002942">
    <property type="entry name" value="S4_RNA-bd"/>
</dbReference>
<dbReference type="SUPFAM" id="SSF55174">
    <property type="entry name" value="Alpha-L RNA-binding motif"/>
    <property type="match status" value="1"/>
</dbReference>
<dbReference type="PATRIC" id="fig|1588748.3.peg.35"/>
<feature type="domain" description="RNA-binding S4" evidence="6">
    <location>
        <begin position="5"/>
        <end position="64"/>
    </location>
</feature>
<dbReference type="Pfam" id="PF01479">
    <property type="entry name" value="S4"/>
    <property type="match status" value="1"/>
</dbReference>
<keyword evidence="2 4" id="KW-0694">RNA-binding</keyword>
<dbReference type="GO" id="GO:0003723">
    <property type="term" value="F:RNA binding"/>
    <property type="evidence" value="ECO:0007669"/>
    <property type="project" value="UniProtKB-KW"/>
</dbReference>
<dbReference type="Proteomes" id="UP000070160">
    <property type="component" value="Unassembled WGS sequence"/>
</dbReference>
<evidence type="ECO:0000313" key="8">
    <source>
        <dbReference type="EMBL" id="PNH20719.1"/>
    </source>
</evidence>
<reference evidence="9" key="2">
    <citation type="submission" date="2016-01" db="EMBL/GenBank/DDBJ databases">
        <authorList>
            <person name="Mitreva M."/>
            <person name="Pepin K.H."/>
            <person name="Mihindukulasuriya K.A."/>
            <person name="Fulton R."/>
            <person name="Fronick C."/>
            <person name="O'Laughlin M."/>
            <person name="Miner T."/>
            <person name="Herter B."/>
            <person name="Rosa B.A."/>
            <person name="Cordes M."/>
            <person name="Tomlinson C."/>
            <person name="Wollam A."/>
            <person name="Palsikar V.B."/>
            <person name="Mardis E.R."/>
            <person name="Wilson R.K."/>
        </authorList>
    </citation>
    <scope>NUCLEOTIDE SEQUENCE [LARGE SCALE GENOMIC DNA]</scope>
    <source>
        <strain evidence="9">KA00182</strain>
    </source>
</reference>
<gene>
    <name evidence="8" type="ORF">CAL30_07155</name>
    <name evidence="7" type="ORF">HMPREF3182_00035</name>
</gene>
<evidence type="ECO:0000313" key="9">
    <source>
        <dbReference type="Proteomes" id="UP000070160"/>
    </source>
</evidence>
<evidence type="ECO:0000256" key="4">
    <source>
        <dbReference type="PROSITE-ProRule" id="PRU00182"/>
    </source>
</evidence>
<evidence type="ECO:0000256" key="2">
    <source>
        <dbReference type="ARBA" id="ARBA00022884"/>
    </source>
</evidence>
<evidence type="ECO:0000313" key="7">
    <source>
        <dbReference type="EMBL" id="KXB93119.1"/>
    </source>
</evidence>
<evidence type="ECO:0000256" key="5">
    <source>
        <dbReference type="RuleBase" id="RU003887"/>
    </source>
</evidence>
<dbReference type="InterPro" id="IPR006145">
    <property type="entry name" value="PsdUridine_synth_RsuA/RluA"/>
</dbReference>
<proteinExistence type="inferred from homology"/>
<sequence>MKKSMRLDKILSHSGYGSRKDIKAFCKQGNVTVDGVVCRDSSLLVQPEAVDIRVQGKVLSYEAHYYLLLHKPKDVISARRDEKEKTVVDLLPPLYAHAGVFPVGRLDKDTTGLLLLTNDGTWAHRIMSPKKHTAKKYEAVVAGQIPADIQTCFAAGLVLRDGTVCQPAQVQIQEANVLDITIYEGQYHQIKRMCAAVGLRVCHLHRRAIGGLVLDDTLPMGAWRKLTAEERELPFVCK</sequence>
<keyword evidence="3 5" id="KW-0413">Isomerase</keyword>
<evidence type="ECO:0000256" key="3">
    <source>
        <dbReference type="ARBA" id="ARBA00023235"/>
    </source>
</evidence>
<dbReference type="RefSeq" id="WP_062484819.1">
    <property type="nucleotide sequence ID" value="NZ_KQ960925.1"/>
</dbReference>
<dbReference type="FunFam" id="3.10.290.10:FF:000003">
    <property type="entry name" value="Pseudouridine synthase"/>
    <property type="match status" value="1"/>
</dbReference>
<dbReference type="NCBIfam" id="TIGR00093">
    <property type="entry name" value="pseudouridine synthase"/>
    <property type="match status" value="1"/>
</dbReference>
<reference evidence="8 10" key="3">
    <citation type="submission" date="2017-05" db="EMBL/GenBank/DDBJ databases">
        <authorList>
            <person name="Song R."/>
            <person name="Chenine A.L."/>
            <person name="Ruprecht R.M."/>
        </authorList>
    </citation>
    <scope>NUCLEOTIDE SEQUENCE [LARGE SCALE GENOMIC DNA]</scope>
    <source>
        <strain evidence="8 10">KA00229</strain>
    </source>
</reference>
<dbReference type="PANTHER" id="PTHR47683:SF4">
    <property type="entry name" value="PSEUDOURIDINE SYNTHASE"/>
    <property type="match status" value="1"/>
</dbReference>
<dbReference type="InterPro" id="IPR018496">
    <property type="entry name" value="PsdUridine_synth_RsuA/RluB_CS"/>
</dbReference>
<dbReference type="PROSITE" id="PS01149">
    <property type="entry name" value="PSI_RSU"/>
    <property type="match status" value="1"/>
</dbReference>
<dbReference type="EC" id="5.4.99.-" evidence="5"/>
<dbReference type="EMBL" id="NFMF01000012">
    <property type="protein sequence ID" value="PNH20719.1"/>
    <property type="molecule type" value="Genomic_DNA"/>
</dbReference>
<comment type="similarity">
    <text evidence="1 5">Belongs to the pseudouridine synthase RsuA family.</text>
</comment>
<protein>
    <recommendedName>
        <fullName evidence="5">Pseudouridine synthase</fullName>
        <ecNumber evidence="5">5.4.99.-</ecNumber>
    </recommendedName>
</protein>
<evidence type="ECO:0000259" key="6">
    <source>
        <dbReference type="SMART" id="SM00363"/>
    </source>
</evidence>
<evidence type="ECO:0000256" key="1">
    <source>
        <dbReference type="ARBA" id="ARBA00008348"/>
    </source>
</evidence>
<dbReference type="InterPro" id="IPR042092">
    <property type="entry name" value="PsdUridine_s_RsuA/RluB/E/F_cat"/>
</dbReference>
<dbReference type="STRING" id="1588748.HMPREF3182_00035"/>
<accession>A0A134CLW1</accession>
<evidence type="ECO:0000313" key="10">
    <source>
        <dbReference type="Proteomes" id="UP000242958"/>
    </source>
</evidence>